<dbReference type="Proteomes" id="UP001429564">
    <property type="component" value="Unassembled WGS sequence"/>
</dbReference>
<name>A0ABX0WBU6_9RHOB</name>
<feature type="chain" id="PRO_5045106665" evidence="1">
    <location>
        <begin position="21"/>
        <end position="125"/>
    </location>
</feature>
<proteinExistence type="predicted"/>
<sequence>MKFICLALIGATAIASVATAAPVEIIQAPSGDKLVHSKCKTKSNKCMAQAAKACNGPYQVIDSESHAGGIFADLMPGPITWYSMTVQCGTSDGAFPKFQFRGQSYQPPSYVQCNAYGGSVICFGN</sequence>
<keyword evidence="3" id="KW-1185">Reference proteome</keyword>
<feature type="signal peptide" evidence="1">
    <location>
        <begin position="1"/>
        <end position="20"/>
    </location>
</feature>
<evidence type="ECO:0000313" key="3">
    <source>
        <dbReference type="Proteomes" id="UP001429564"/>
    </source>
</evidence>
<organism evidence="2 3">
    <name type="scientific">Parasedimentitalea denitrificans</name>
    <dbReference type="NCBI Taxonomy" id="2211118"/>
    <lineage>
        <taxon>Bacteria</taxon>
        <taxon>Pseudomonadati</taxon>
        <taxon>Pseudomonadota</taxon>
        <taxon>Alphaproteobacteria</taxon>
        <taxon>Rhodobacterales</taxon>
        <taxon>Paracoccaceae</taxon>
        <taxon>Parasedimentitalea</taxon>
    </lineage>
</organism>
<evidence type="ECO:0000313" key="2">
    <source>
        <dbReference type="EMBL" id="NIZ63097.1"/>
    </source>
</evidence>
<evidence type="ECO:0000256" key="1">
    <source>
        <dbReference type="SAM" id="SignalP"/>
    </source>
</evidence>
<gene>
    <name evidence="2" type="ORF">DL239_19205</name>
</gene>
<keyword evidence="1" id="KW-0732">Signal</keyword>
<dbReference type="EMBL" id="QHLQ01000028">
    <property type="protein sequence ID" value="NIZ63097.1"/>
    <property type="molecule type" value="Genomic_DNA"/>
</dbReference>
<comment type="caution">
    <text evidence="2">The sequence shown here is derived from an EMBL/GenBank/DDBJ whole genome shotgun (WGS) entry which is preliminary data.</text>
</comment>
<protein>
    <submittedName>
        <fullName evidence="2">Uncharacterized protein</fullName>
    </submittedName>
</protein>
<accession>A0ABX0WBU6</accession>
<reference evidence="2 3" key="1">
    <citation type="submission" date="2018-05" db="EMBL/GenBank/DDBJ databases">
        <authorList>
            <person name="Zhang Y.-J."/>
        </authorList>
    </citation>
    <scope>NUCLEOTIDE SEQUENCE [LARGE SCALE GENOMIC DNA]</scope>
    <source>
        <strain evidence="2 3">CY04</strain>
    </source>
</reference>